<evidence type="ECO:0000313" key="1">
    <source>
        <dbReference type="EMBL" id="KND36882.1"/>
    </source>
</evidence>
<sequence>MTSWEVAVAQADMTAHLILYTQAPIAKKTRVRGVLPGPDGAPVVRIAVGRRKAVVGELHAVYEIPLFRQDEMLSPWAAVDLVRHEVGEVRFRSSGQVDDVLGTPLVRLSGVVPGKHRLEDRAYALLTTLSCPPPSFEERESAESLLVGFVYQRGGGMRLYVRRQDTPDVIGCDVRLAEAGPAVMAEVFSRSGERELWAEPEGDPHCTAVLDLRH</sequence>
<dbReference type="RefSeq" id="WP_050370540.1">
    <property type="nucleotide sequence ID" value="NZ_KQ257813.1"/>
</dbReference>
<dbReference type="OrthoDB" id="4211015at2"/>
<dbReference type="AlphaFoldDB" id="A0A0L0KFE6"/>
<gene>
    <name evidence="1" type="ORF">IQ63_11535</name>
</gene>
<evidence type="ECO:0000313" key="2">
    <source>
        <dbReference type="Proteomes" id="UP000037151"/>
    </source>
</evidence>
<comment type="caution">
    <text evidence="1">The sequence shown here is derived from an EMBL/GenBank/DDBJ whole genome shotgun (WGS) entry which is preliminary data.</text>
</comment>
<protein>
    <submittedName>
        <fullName evidence="1">Uncharacterized protein</fullName>
    </submittedName>
</protein>
<accession>A0A0L0KFE6</accession>
<reference evidence="2" key="1">
    <citation type="submission" date="2014-07" db="EMBL/GenBank/DDBJ databases">
        <title>Genome sequencing of plant-pathogenic Streptomyces species.</title>
        <authorList>
            <person name="Harrison J."/>
            <person name="Sapp M."/>
            <person name="Thwaites R."/>
            <person name="Studholme D.J."/>
        </authorList>
    </citation>
    <scope>NUCLEOTIDE SEQUENCE [LARGE SCALE GENOMIC DNA]</scope>
    <source>
        <strain evidence="2">NCPPB 4445</strain>
    </source>
</reference>
<dbReference type="EMBL" id="JPPY01000075">
    <property type="protein sequence ID" value="KND36882.1"/>
    <property type="molecule type" value="Genomic_DNA"/>
</dbReference>
<dbReference type="Proteomes" id="UP000037151">
    <property type="component" value="Unassembled WGS sequence"/>
</dbReference>
<dbReference type="PATRIC" id="fig|42234.21.peg.2375"/>
<organism evidence="1 2">
    <name type="scientific">Streptomyces acidiscabies</name>
    <dbReference type="NCBI Taxonomy" id="42234"/>
    <lineage>
        <taxon>Bacteria</taxon>
        <taxon>Bacillati</taxon>
        <taxon>Actinomycetota</taxon>
        <taxon>Actinomycetes</taxon>
        <taxon>Kitasatosporales</taxon>
        <taxon>Streptomycetaceae</taxon>
        <taxon>Streptomyces</taxon>
    </lineage>
</organism>
<name>A0A0L0KFE6_9ACTN</name>
<proteinExistence type="predicted"/>